<dbReference type="PANTHER" id="PTHR33361">
    <property type="entry name" value="GLR0591 PROTEIN"/>
    <property type="match status" value="1"/>
</dbReference>
<dbReference type="Pfam" id="PF05960">
    <property type="entry name" value="DUF885"/>
    <property type="match status" value="1"/>
</dbReference>
<accession>A0ABQ3WUQ8</accession>
<dbReference type="RefSeq" id="WP_204300066.1">
    <property type="nucleotide sequence ID" value="NZ_BAAAGQ010000017.1"/>
</dbReference>
<dbReference type="EMBL" id="BOMF01000138">
    <property type="protein sequence ID" value="GID49989.1"/>
    <property type="molecule type" value="Genomic_DNA"/>
</dbReference>
<organism evidence="1">
    <name type="scientific">Actinoplanes campanulatus</name>
    <dbReference type="NCBI Taxonomy" id="113559"/>
    <lineage>
        <taxon>Bacteria</taxon>
        <taxon>Bacillati</taxon>
        <taxon>Actinomycetota</taxon>
        <taxon>Actinomycetes</taxon>
        <taxon>Micromonosporales</taxon>
        <taxon>Micromonosporaceae</taxon>
        <taxon>Actinoplanes</taxon>
    </lineage>
</organism>
<dbReference type="PANTHER" id="PTHR33361:SF2">
    <property type="entry name" value="DUF885 DOMAIN-CONTAINING PROTEIN"/>
    <property type="match status" value="1"/>
</dbReference>
<proteinExistence type="predicted"/>
<evidence type="ECO:0008006" key="2">
    <source>
        <dbReference type="Google" id="ProtNLM"/>
    </source>
</evidence>
<comment type="caution">
    <text evidence="1">The sequence shown here is derived from an EMBL/GenBank/DDBJ whole genome shotgun (WGS) entry which is preliminary data.</text>
</comment>
<evidence type="ECO:0000313" key="1">
    <source>
        <dbReference type="EMBL" id="GID49989.1"/>
    </source>
</evidence>
<reference evidence="1" key="1">
    <citation type="submission" date="2021-01" db="EMBL/GenBank/DDBJ databases">
        <title>Whole genome shotgun sequence of Actinoplanes capillaceus NBRC 16408.</title>
        <authorList>
            <person name="Komaki H."/>
            <person name="Tamura T."/>
        </authorList>
    </citation>
    <scope>NUCLEOTIDE SEQUENCE [LARGE SCALE GENOMIC DNA]</scope>
    <source>
        <strain evidence="1">NBRC 16408</strain>
    </source>
</reference>
<dbReference type="InterPro" id="IPR010281">
    <property type="entry name" value="DUF885"/>
</dbReference>
<protein>
    <recommendedName>
        <fullName evidence="2">DUF885 domain-containing protein</fullName>
    </recommendedName>
</protein>
<sequence length="552" mass="60827">MSTALSLASDLLDVIAREDPLHEFIQGLPGYDHLLSDHDEAAEQELRRRAADLAARAGELDPDGPDRVTQAVVAQQAAALVDRIDARLVEHTMADYLLSPVARLLTMVPAARPITVAQEQSYLARLAAIPGYLAGVTHRHRAGVAAGRTPVAERVRYATSRIDMYLADPAGDPLRQPPLTGPRAAERDRLLQEVVRPAFVAYREALDAEIAPHGRPPEQPGLCWLPQGEANYAALARMHTTTGHTPEQLHQIGLDLVEQLAEEYVSIGSRVFGVRTAAEVQHRLRTDTTLRWSGAAELLASARSSIERAELIAPKWFGMMPSHRCVVEPTPEADAPNAAAAWYTPAALDGSRPGTFLVNTYLATERDRYVSEALTFHEAVPGHHFQITIAQELAELPPLRRLVLINAYSEGWGLYAERLADEMGLYSDDIARLGMLAMDSTRAARLVVDTGLHAFGWSRQRVLDYLRNSTVMAEVEIRSETDRYIEMPGQALSYMVGRLELQRLRARAERELGVAFDIQAFHDLVLGGGALPMAVLDDVVARWTAQVRNGQR</sequence>
<gene>
    <name evidence="1" type="ORF">Aca07nite_72640</name>
</gene>
<name>A0ABQ3WUQ8_9ACTN</name>